<dbReference type="Proteomes" id="UP000673691">
    <property type="component" value="Unassembled WGS sequence"/>
</dbReference>
<sequence>MKGLKNKVLSRNKSSPDTSSSGSGGSSAPGAASHTGGGGGVTTSPLKGGSAGKSPSPTKEKAKEDPGVRADNHSRHLKKEEPGSVPVSAPAPAAQATVISAATPQAASHCSTAAAAGPLSAVAVGQAANPLKTTDAKEMPRSGPINRLRNAPKDVIPISKSPRRQRSSRFHVTERVELEKLPSFKDVPATERQDLCLKKLAQCSVIFDFNDALSDLKGKEIKRMALTEMVEYITNNRGVITEPIYPEVITMVR</sequence>
<protein>
    <submittedName>
        <fullName evidence="2">Phosphatase 2A regulatory B subunit-domain-containing protein</fullName>
    </submittedName>
</protein>
<gene>
    <name evidence="2" type="ORF">BJ554DRAFT_4231</name>
</gene>
<dbReference type="Gene3D" id="1.25.10.10">
    <property type="entry name" value="Leucine-rich Repeat Variant"/>
    <property type="match status" value="1"/>
</dbReference>
<keyword evidence="3" id="KW-1185">Reference proteome</keyword>
<name>A0A8H7ZN27_9FUNG</name>
<accession>A0A8H7ZN27</accession>
<dbReference type="PANTHER" id="PTHR10257">
    <property type="entry name" value="SERINE/THREONINE PROTEIN PHOSPHATASE 2A PP2A REGULATORY SUBUNIT B"/>
    <property type="match status" value="1"/>
</dbReference>
<feature type="region of interest" description="Disordered" evidence="1">
    <location>
        <begin position="1"/>
        <end position="91"/>
    </location>
</feature>
<dbReference type="GO" id="GO:0007165">
    <property type="term" value="P:signal transduction"/>
    <property type="evidence" value="ECO:0007669"/>
    <property type="project" value="InterPro"/>
</dbReference>
<dbReference type="AlphaFoldDB" id="A0A8H7ZN27"/>
<dbReference type="GO" id="GO:0000159">
    <property type="term" value="C:protein phosphatase type 2A complex"/>
    <property type="evidence" value="ECO:0007669"/>
    <property type="project" value="InterPro"/>
</dbReference>
<evidence type="ECO:0000256" key="1">
    <source>
        <dbReference type="SAM" id="MobiDB-lite"/>
    </source>
</evidence>
<comment type="caution">
    <text evidence="2">The sequence shown here is derived from an EMBL/GenBank/DDBJ whole genome shotgun (WGS) entry which is preliminary data.</text>
</comment>
<evidence type="ECO:0000313" key="3">
    <source>
        <dbReference type="Proteomes" id="UP000673691"/>
    </source>
</evidence>
<dbReference type="EMBL" id="JAEFCI010012253">
    <property type="protein sequence ID" value="KAG5456120.1"/>
    <property type="molecule type" value="Genomic_DNA"/>
</dbReference>
<dbReference type="OrthoDB" id="10264446at2759"/>
<proteinExistence type="predicted"/>
<dbReference type="Pfam" id="PF01603">
    <property type="entry name" value="B56"/>
    <property type="match status" value="1"/>
</dbReference>
<feature type="compositionally biased region" description="Basic residues" evidence="1">
    <location>
        <begin position="1"/>
        <end position="10"/>
    </location>
</feature>
<dbReference type="GO" id="GO:0019888">
    <property type="term" value="F:protein phosphatase regulator activity"/>
    <property type="evidence" value="ECO:0007669"/>
    <property type="project" value="InterPro"/>
</dbReference>
<feature type="compositionally biased region" description="Basic and acidic residues" evidence="1">
    <location>
        <begin position="58"/>
        <end position="82"/>
    </location>
</feature>
<evidence type="ECO:0000313" key="2">
    <source>
        <dbReference type="EMBL" id="KAG5456120.1"/>
    </source>
</evidence>
<dbReference type="InterPro" id="IPR011989">
    <property type="entry name" value="ARM-like"/>
</dbReference>
<reference evidence="2 3" key="1">
    <citation type="journal article" name="Sci. Rep.">
        <title>Genome-scale phylogenetic analyses confirm Olpidium as the closest living zoosporic fungus to the non-flagellated, terrestrial fungi.</title>
        <authorList>
            <person name="Chang Y."/>
            <person name="Rochon D."/>
            <person name="Sekimoto S."/>
            <person name="Wang Y."/>
            <person name="Chovatia M."/>
            <person name="Sandor L."/>
            <person name="Salamov A."/>
            <person name="Grigoriev I.V."/>
            <person name="Stajich J.E."/>
            <person name="Spatafora J.W."/>
        </authorList>
    </citation>
    <scope>NUCLEOTIDE SEQUENCE [LARGE SCALE GENOMIC DNA]</scope>
    <source>
        <strain evidence="2">S191</strain>
    </source>
</reference>
<dbReference type="SUPFAM" id="SSF48371">
    <property type="entry name" value="ARM repeat"/>
    <property type="match status" value="1"/>
</dbReference>
<dbReference type="InterPro" id="IPR002554">
    <property type="entry name" value="PP2A_B56"/>
</dbReference>
<dbReference type="InterPro" id="IPR016024">
    <property type="entry name" value="ARM-type_fold"/>
</dbReference>
<organism evidence="2 3">
    <name type="scientific">Olpidium bornovanus</name>
    <dbReference type="NCBI Taxonomy" id="278681"/>
    <lineage>
        <taxon>Eukaryota</taxon>
        <taxon>Fungi</taxon>
        <taxon>Fungi incertae sedis</taxon>
        <taxon>Olpidiomycota</taxon>
        <taxon>Olpidiomycotina</taxon>
        <taxon>Olpidiomycetes</taxon>
        <taxon>Olpidiales</taxon>
        <taxon>Olpidiaceae</taxon>
        <taxon>Olpidium</taxon>
    </lineage>
</organism>
<dbReference type="PANTHER" id="PTHR10257:SF3">
    <property type="entry name" value="SERINE_THREONINE-PROTEIN PHOSPHATASE 2A 56 KDA REGULATORY SUBUNIT GAMMA ISOFORM"/>
    <property type="match status" value="1"/>
</dbReference>